<comment type="subcellular location">
    <subcellularLocation>
        <location evidence="2">Endoplasmic reticulum membrane</location>
        <topology evidence="2">Multi-pass membrane protein</topology>
    </subcellularLocation>
</comment>
<feature type="domain" description="Lunapark zinc ribbon" evidence="4">
    <location>
        <begin position="158"/>
        <end position="208"/>
    </location>
</feature>
<dbReference type="InterPro" id="IPR040115">
    <property type="entry name" value="Lnp"/>
</dbReference>
<comment type="function">
    <text evidence="2">Plays a role in determining ER morphology.</text>
</comment>
<feature type="region of interest" description="Disordered" evidence="3">
    <location>
        <begin position="214"/>
        <end position="278"/>
    </location>
</feature>
<evidence type="ECO:0000256" key="3">
    <source>
        <dbReference type="SAM" id="MobiDB-lite"/>
    </source>
</evidence>
<sequence length="278" mass="31096">VIFSVLAFVAGLVILWLGRKAANAFYNWRISRKRQGLDSLVARKKSLLETVKETETFKVIMPRQNLRADQVQSAVSQMNDRPIVTNGSNPPVKKLHTKSFESLPAAETRFSDILLLLSFLCKAEMSTAGVEEMGPVRSLPPRPRLKPIRPFQRESTTVVDKMVDYFFGDGPSQRLALICSNCHGHNGMALPAEYDYLAFVCFICGHFNPAKKFRPSHYSSPGPTPPRNVKMNASMQPASSNSSKRQGNGIEEVDEKEPKESSHDSIREEQVHPELSSH</sequence>
<feature type="compositionally biased region" description="Polar residues" evidence="3">
    <location>
        <begin position="231"/>
        <end position="246"/>
    </location>
</feature>
<dbReference type="GO" id="GO:1903373">
    <property type="term" value="P:positive regulation of endoplasmic reticulum tubular network organization"/>
    <property type="evidence" value="ECO:0007669"/>
    <property type="project" value="UniProtKB-UniRule"/>
</dbReference>
<dbReference type="OrthoDB" id="3169036at2759"/>
<organism evidence="5 6">
    <name type="scientific">Strongylus vulgaris</name>
    <name type="common">Blood worm</name>
    <dbReference type="NCBI Taxonomy" id="40348"/>
    <lineage>
        <taxon>Eukaryota</taxon>
        <taxon>Metazoa</taxon>
        <taxon>Ecdysozoa</taxon>
        <taxon>Nematoda</taxon>
        <taxon>Chromadorea</taxon>
        <taxon>Rhabditida</taxon>
        <taxon>Rhabditina</taxon>
        <taxon>Rhabditomorpha</taxon>
        <taxon>Strongyloidea</taxon>
        <taxon>Strongylidae</taxon>
        <taxon>Strongylus</taxon>
    </lineage>
</organism>
<feature type="compositionally biased region" description="Basic and acidic residues" evidence="3">
    <location>
        <begin position="256"/>
        <end position="278"/>
    </location>
</feature>
<evidence type="ECO:0000313" key="5">
    <source>
        <dbReference type="EMBL" id="VDM75896.1"/>
    </source>
</evidence>
<reference evidence="5 6" key="1">
    <citation type="submission" date="2018-11" db="EMBL/GenBank/DDBJ databases">
        <authorList>
            <consortium name="Pathogen Informatics"/>
        </authorList>
    </citation>
    <scope>NUCLEOTIDE SEQUENCE [LARGE SCALE GENOMIC DNA]</scope>
</reference>
<dbReference type="Pfam" id="PF10058">
    <property type="entry name" value="Zn_ribbon_10"/>
    <property type="match status" value="1"/>
</dbReference>
<proteinExistence type="inferred from homology"/>
<dbReference type="GO" id="GO:0098826">
    <property type="term" value="C:endoplasmic reticulum tubular network membrane"/>
    <property type="evidence" value="ECO:0007669"/>
    <property type="project" value="UniProtKB-UniRule"/>
</dbReference>
<dbReference type="AlphaFoldDB" id="A0A3P7IZA8"/>
<comment type="similarity">
    <text evidence="1 2">Belongs to the lunapark family.</text>
</comment>
<keyword evidence="2" id="KW-0862">Zinc</keyword>
<dbReference type="InterPro" id="IPR019273">
    <property type="entry name" value="Lunapark_Znf"/>
</dbReference>
<evidence type="ECO:0000256" key="2">
    <source>
        <dbReference type="RuleBase" id="RU367073"/>
    </source>
</evidence>
<evidence type="ECO:0000256" key="1">
    <source>
        <dbReference type="ARBA" id="ARBA00009940"/>
    </source>
</evidence>
<comment type="domain">
    <text evidence="2">The C4-type zinc finger motif is necessary both for its ER three-way tubular junction localization and formation.</text>
</comment>
<dbReference type="EMBL" id="UYYB01096001">
    <property type="protein sequence ID" value="VDM75896.1"/>
    <property type="molecule type" value="Genomic_DNA"/>
</dbReference>
<evidence type="ECO:0000313" key="6">
    <source>
        <dbReference type="Proteomes" id="UP000270094"/>
    </source>
</evidence>
<feature type="non-terminal residue" evidence="5">
    <location>
        <position position="1"/>
    </location>
</feature>
<name>A0A3P7IZA8_STRVU</name>
<accession>A0A3P7IZA8</accession>
<keyword evidence="2" id="KW-0863">Zinc-finger</keyword>
<evidence type="ECO:0000259" key="4">
    <source>
        <dbReference type="Pfam" id="PF10058"/>
    </source>
</evidence>
<keyword evidence="2" id="KW-0256">Endoplasmic reticulum</keyword>
<gene>
    <name evidence="5" type="ORF">SVUK_LOCUS10894</name>
</gene>
<dbReference type="Proteomes" id="UP000270094">
    <property type="component" value="Unassembled WGS sequence"/>
</dbReference>
<dbReference type="PANTHER" id="PTHR22166">
    <property type="entry name" value="ENDOPLASMIC RETICULUM JUNCTION FORMATION PROTEIN LUNAPARK"/>
    <property type="match status" value="1"/>
</dbReference>
<dbReference type="GO" id="GO:0008270">
    <property type="term" value="F:zinc ion binding"/>
    <property type="evidence" value="ECO:0007669"/>
    <property type="project" value="UniProtKB-KW"/>
</dbReference>
<protein>
    <recommendedName>
        <fullName evidence="2">Endoplasmic reticulum junction formation protein lunapark</fullName>
    </recommendedName>
</protein>
<dbReference type="GO" id="GO:0071788">
    <property type="term" value="P:endoplasmic reticulum tubular network maintenance"/>
    <property type="evidence" value="ECO:0007669"/>
    <property type="project" value="UniProtKB-UniRule"/>
</dbReference>
<dbReference type="PANTHER" id="PTHR22166:SF12">
    <property type="entry name" value="ENDOPLASMIC RETICULUM JUNCTION FORMATION PROTEIN LUNAPARK"/>
    <property type="match status" value="1"/>
</dbReference>
<keyword evidence="2" id="KW-0479">Metal-binding</keyword>
<keyword evidence="6" id="KW-1185">Reference proteome</keyword>